<name>A0ABP9H1E2_9FLAO</name>
<proteinExistence type="predicted"/>
<feature type="transmembrane region" description="Helical" evidence="1">
    <location>
        <begin position="325"/>
        <end position="349"/>
    </location>
</feature>
<sequence>MKNISLIIGAFLFSTLFYKQDLGLNLSLFSLLTIIVLVIHNKDAFKHRRTIAFSSLYLITGIAIFFYKSNLSIIANCVAFVTLIGHVSEQKSSIYINWLNGLYTFIAAFFHRNFNIIENEEKVKLKKKVDYGHWIKVIGIPSIVLVIFISLYKNGNPVFADIISKIDFSFINLQWLLLAALGYYLLYNISKPIEVNPATEIDLNTSNILKNKSHINIESAKKENQLGVILITLLNLLIIFFLITDITYLITINDLRAPTISNQVHNGINALIASIVMAILIILVFFRGNLNFYEGNKNLKRLTYTWIILNVILIVNIAIKDAQYIYYFGFTYKRIGVLVYLLLTIIGLITTAIKVNQIKNFWYLLRVNTASAFTILIMSSTVNWDNHITYYNLNYAKSIDFNYIINLSNNNTFLLKYYSDNMFLKGKRKVLIDNKYNNYLRQLNNTDWQELGYDNFKLE</sequence>
<reference evidence="3" key="1">
    <citation type="journal article" date="2019" name="Int. J. Syst. Evol. Microbiol.">
        <title>The Global Catalogue of Microorganisms (GCM) 10K type strain sequencing project: providing services to taxonomists for standard genome sequencing and annotation.</title>
        <authorList>
            <consortium name="The Broad Institute Genomics Platform"/>
            <consortium name="The Broad Institute Genome Sequencing Center for Infectious Disease"/>
            <person name="Wu L."/>
            <person name="Ma J."/>
        </authorList>
    </citation>
    <scope>NUCLEOTIDE SEQUENCE [LARGE SCALE GENOMIC DNA]</scope>
    <source>
        <strain evidence="3">JCM 18287</strain>
    </source>
</reference>
<comment type="caution">
    <text evidence="2">The sequence shown here is derived from an EMBL/GenBank/DDBJ whole genome shotgun (WGS) entry which is preliminary data.</text>
</comment>
<feature type="transmembrane region" description="Helical" evidence="1">
    <location>
        <begin position="51"/>
        <end position="81"/>
    </location>
</feature>
<protein>
    <recommendedName>
        <fullName evidence="4">DUF4173 domain-containing protein</fullName>
    </recommendedName>
</protein>
<keyword evidence="1" id="KW-1133">Transmembrane helix</keyword>
<dbReference type="RefSeq" id="WP_345163974.1">
    <property type="nucleotide sequence ID" value="NZ_BAABJK010000002.1"/>
</dbReference>
<evidence type="ECO:0000313" key="2">
    <source>
        <dbReference type="EMBL" id="GAA4959475.1"/>
    </source>
</evidence>
<dbReference type="Proteomes" id="UP001501692">
    <property type="component" value="Unassembled WGS sequence"/>
</dbReference>
<evidence type="ECO:0000256" key="1">
    <source>
        <dbReference type="SAM" id="Phobius"/>
    </source>
</evidence>
<feature type="transmembrane region" description="Helical" evidence="1">
    <location>
        <begin position="131"/>
        <end position="152"/>
    </location>
</feature>
<feature type="transmembrane region" description="Helical" evidence="1">
    <location>
        <begin position="226"/>
        <end position="250"/>
    </location>
</feature>
<dbReference type="Pfam" id="PF13687">
    <property type="entry name" value="DUF4153"/>
    <property type="match status" value="1"/>
</dbReference>
<keyword evidence="3" id="KW-1185">Reference proteome</keyword>
<organism evidence="2 3">
    <name type="scientific">Algibacter aquimarinus</name>
    <dbReference type="NCBI Taxonomy" id="1136748"/>
    <lineage>
        <taxon>Bacteria</taxon>
        <taxon>Pseudomonadati</taxon>
        <taxon>Bacteroidota</taxon>
        <taxon>Flavobacteriia</taxon>
        <taxon>Flavobacteriales</taxon>
        <taxon>Flavobacteriaceae</taxon>
        <taxon>Algibacter</taxon>
    </lineage>
</organism>
<feature type="transmembrane region" description="Helical" evidence="1">
    <location>
        <begin position="302"/>
        <end position="319"/>
    </location>
</feature>
<feature type="transmembrane region" description="Helical" evidence="1">
    <location>
        <begin position="22"/>
        <end position="39"/>
    </location>
</feature>
<evidence type="ECO:0008006" key="4">
    <source>
        <dbReference type="Google" id="ProtNLM"/>
    </source>
</evidence>
<accession>A0ABP9H1E2</accession>
<feature type="transmembrane region" description="Helical" evidence="1">
    <location>
        <begin position="93"/>
        <end position="110"/>
    </location>
</feature>
<dbReference type="EMBL" id="BAABJK010000002">
    <property type="protein sequence ID" value="GAA4959475.1"/>
    <property type="molecule type" value="Genomic_DNA"/>
</dbReference>
<keyword evidence="1" id="KW-0812">Transmembrane</keyword>
<dbReference type="InterPro" id="IPR025291">
    <property type="entry name" value="DUF4153"/>
</dbReference>
<keyword evidence="1" id="KW-0472">Membrane</keyword>
<gene>
    <name evidence="2" type="ORF">GCM10023315_03900</name>
</gene>
<feature type="transmembrane region" description="Helical" evidence="1">
    <location>
        <begin position="270"/>
        <end position="290"/>
    </location>
</feature>
<feature type="transmembrane region" description="Helical" evidence="1">
    <location>
        <begin position="168"/>
        <end position="186"/>
    </location>
</feature>
<evidence type="ECO:0000313" key="3">
    <source>
        <dbReference type="Proteomes" id="UP001501692"/>
    </source>
</evidence>